<dbReference type="FunFam" id="1.10.287.1260:FF:000005">
    <property type="entry name" value="Mechanosensitive ion channel family protein"/>
    <property type="match status" value="1"/>
</dbReference>
<comment type="similarity">
    <text evidence="2">Belongs to the MscS (TC 1.A.23) family.</text>
</comment>
<dbReference type="Gene3D" id="3.30.70.100">
    <property type="match status" value="1"/>
</dbReference>
<dbReference type="STRING" id="84724.SAMN04488564_118128"/>
<dbReference type="Proteomes" id="UP000198583">
    <property type="component" value="Unassembled WGS sequence"/>
</dbReference>
<dbReference type="SUPFAM" id="SSF50182">
    <property type="entry name" value="Sm-like ribonucleoproteins"/>
    <property type="match status" value="1"/>
</dbReference>
<dbReference type="InterPro" id="IPR010920">
    <property type="entry name" value="LSM_dom_sf"/>
</dbReference>
<feature type="transmembrane region" description="Helical" evidence="7">
    <location>
        <begin position="126"/>
        <end position="145"/>
    </location>
</feature>
<dbReference type="Gene3D" id="1.10.287.1260">
    <property type="match status" value="1"/>
</dbReference>
<dbReference type="InterPro" id="IPR011014">
    <property type="entry name" value="MscS_channel_TM-2"/>
</dbReference>
<reference evidence="12" key="1">
    <citation type="submission" date="2016-10" db="EMBL/GenBank/DDBJ databases">
        <authorList>
            <person name="Varghese N."/>
            <person name="Submissions S."/>
        </authorList>
    </citation>
    <scope>NUCLEOTIDE SEQUENCE [LARGE SCALE GENOMIC DNA]</scope>
    <source>
        <strain evidence="12">DSM 44232</strain>
    </source>
</reference>
<dbReference type="GO" id="GO:0008381">
    <property type="term" value="F:mechanosensitive monoatomic ion channel activity"/>
    <property type="evidence" value="ECO:0007669"/>
    <property type="project" value="InterPro"/>
</dbReference>
<feature type="transmembrane region" description="Helical" evidence="7">
    <location>
        <begin position="28"/>
        <end position="49"/>
    </location>
</feature>
<dbReference type="InterPro" id="IPR049142">
    <property type="entry name" value="MS_channel_1st"/>
</dbReference>
<evidence type="ECO:0000256" key="2">
    <source>
        <dbReference type="ARBA" id="ARBA00008017"/>
    </source>
</evidence>
<evidence type="ECO:0000259" key="10">
    <source>
        <dbReference type="Pfam" id="PF21088"/>
    </source>
</evidence>
<dbReference type="InterPro" id="IPR049278">
    <property type="entry name" value="MS_channel_C"/>
</dbReference>
<dbReference type="Pfam" id="PF00924">
    <property type="entry name" value="MS_channel_2nd"/>
    <property type="match status" value="1"/>
</dbReference>
<keyword evidence="5 7" id="KW-1133">Transmembrane helix</keyword>
<organism evidence="11 12">
    <name type="scientific">Lentzea waywayandensis</name>
    <dbReference type="NCBI Taxonomy" id="84724"/>
    <lineage>
        <taxon>Bacteria</taxon>
        <taxon>Bacillati</taxon>
        <taxon>Actinomycetota</taxon>
        <taxon>Actinomycetes</taxon>
        <taxon>Pseudonocardiales</taxon>
        <taxon>Pseudonocardiaceae</taxon>
        <taxon>Lentzea</taxon>
    </lineage>
</organism>
<evidence type="ECO:0000256" key="4">
    <source>
        <dbReference type="ARBA" id="ARBA00022692"/>
    </source>
</evidence>
<protein>
    <submittedName>
        <fullName evidence="11">Small conductance mechanosensitive channel</fullName>
    </submittedName>
</protein>
<dbReference type="Pfam" id="PF21082">
    <property type="entry name" value="MS_channel_3rd"/>
    <property type="match status" value="1"/>
</dbReference>
<dbReference type="AlphaFoldDB" id="A0A1I6FHG2"/>
<dbReference type="InterPro" id="IPR006685">
    <property type="entry name" value="MscS_channel_2nd"/>
</dbReference>
<proteinExistence type="inferred from homology"/>
<gene>
    <name evidence="11" type="ORF">SAMN04488564_118128</name>
</gene>
<dbReference type="SUPFAM" id="SSF82861">
    <property type="entry name" value="Mechanosensitive channel protein MscS (YggB), transmembrane region"/>
    <property type="match status" value="1"/>
</dbReference>
<evidence type="ECO:0000259" key="9">
    <source>
        <dbReference type="Pfam" id="PF21082"/>
    </source>
</evidence>
<dbReference type="EMBL" id="FOYL01000018">
    <property type="protein sequence ID" value="SFR29328.1"/>
    <property type="molecule type" value="Genomic_DNA"/>
</dbReference>
<dbReference type="InterPro" id="IPR023408">
    <property type="entry name" value="MscS_beta-dom_sf"/>
</dbReference>
<dbReference type="FunFam" id="2.30.30.60:FF:000001">
    <property type="entry name" value="MscS Mechanosensitive ion channel"/>
    <property type="match status" value="1"/>
</dbReference>
<evidence type="ECO:0000313" key="12">
    <source>
        <dbReference type="Proteomes" id="UP000198583"/>
    </source>
</evidence>
<sequence length="302" mass="32337">MLATSPVDDAANKTAQAVEFFEKYGPTILAGAIKIVLILIAAIILRAMLRKVIDRITTPGKEGKKPGLLKPLRERAPQALGNLISERREQRARTIGSVLKSIVTILIFGIAFLEVLIVVGINITPILTSAGILGVAIGFGAQNLVKDFLAGMFMLLEDQYGVGDVVDLGPATGTVEAVALRTTTIRDTGGTVWYVRNGEILRVGNSSQGFAVAVVDLPLSYGANLAEATQVLETRVAEVAEKDPLKSDITAKPEVLGVEKFTPEGITLRVTVKTRPGRQWAVQRNLRAQLMPALEEAGFTAK</sequence>
<feature type="domain" description="Mechanosensitive ion channel MscS C-terminal" evidence="9">
    <location>
        <begin position="214"/>
        <end position="298"/>
    </location>
</feature>
<comment type="subcellular location">
    <subcellularLocation>
        <location evidence="1">Cell membrane</location>
        <topology evidence="1">Multi-pass membrane protein</topology>
    </subcellularLocation>
</comment>
<evidence type="ECO:0000256" key="5">
    <source>
        <dbReference type="ARBA" id="ARBA00022989"/>
    </source>
</evidence>
<dbReference type="InterPro" id="IPR011066">
    <property type="entry name" value="MscS_channel_C_sf"/>
</dbReference>
<feature type="domain" description="Mechanosensitive ion channel transmembrane helices 2/3" evidence="10">
    <location>
        <begin position="102"/>
        <end position="142"/>
    </location>
</feature>
<keyword evidence="4 7" id="KW-0812">Transmembrane</keyword>
<dbReference type="PANTHER" id="PTHR30460">
    <property type="entry name" value="MODERATE CONDUCTANCE MECHANOSENSITIVE CHANNEL YBIO"/>
    <property type="match status" value="1"/>
</dbReference>
<dbReference type="Gene3D" id="2.30.30.60">
    <property type="match status" value="1"/>
</dbReference>
<evidence type="ECO:0000256" key="3">
    <source>
        <dbReference type="ARBA" id="ARBA00022475"/>
    </source>
</evidence>
<dbReference type="GO" id="GO:0005886">
    <property type="term" value="C:plasma membrane"/>
    <property type="evidence" value="ECO:0007669"/>
    <property type="project" value="UniProtKB-SubCell"/>
</dbReference>
<keyword evidence="12" id="KW-1185">Reference proteome</keyword>
<feature type="domain" description="Mechanosensitive ion channel MscS" evidence="8">
    <location>
        <begin position="143"/>
        <end position="206"/>
    </location>
</feature>
<accession>A0A1I6FHG2</accession>
<evidence type="ECO:0000256" key="7">
    <source>
        <dbReference type="SAM" id="Phobius"/>
    </source>
</evidence>
<dbReference type="Pfam" id="PF21088">
    <property type="entry name" value="MS_channel_1st"/>
    <property type="match status" value="1"/>
</dbReference>
<dbReference type="InterPro" id="IPR045276">
    <property type="entry name" value="YbiO_bact"/>
</dbReference>
<keyword evidence="6 7" id="KW-0472">Membrane</keyword>
<feature type="transmembrane region" description="Helical" evidence="7">
    <location>
        <begin position="97"/>
        <end position="120"/>
    </location>
</feature>
<evidence type="ECO:0000256" key="6">
    <source>
        <dbReference type="ARBA" id="ARBA00023136"/>
    </source>
</evidence>
<keyword evidence="3" id="KW-1003">Cell membrane</keyword>
<dbReference type="SUPFAM" id="SSF82689">
    <property type="entry name" value="Mechanosensitive channel protein MscS (YggB), C-terminal domain"/>
    <property type="match status" value="1"/>
</dbReference>
<evidence type="ECO:0000259" key="8">
    <source>
        <dbReference type="Pfam" id="PF00924"/>
    </source>
</evidence>
<evidence type="ECO:0000313" key="11">
    <source>
        <dbReference type="EMBL" id="SFR29328.1"/>
    </source>
</evidence>
<dbReference type="PANTHER" id="PTHR30460:SF0">
    <property type="entry name" value="MODERATE CONDUCTANCE MECHANOSENSITIVE CHANNEL YBIO"/>
    <property type="match status" value="1"/>
</dbReference>
<evidence type="ECO:0000256" key="1">
    <source>
        <dbReference type="ARBA" id="ARBA00004651"/>
    </source>
</evidence>
<name>A0A1I6FHG2_9PSEU</name>